<evidence type="ECO:0000313" key="1">
    <source>
        <dbReference type="EMBL" id="BDQ34469.1"/>
    </source>
</evidence>
<name>A0ABM8AT64_9BACT</name>
<dbReference type="EMBL" id="AP026708">
    <property type="protein sequence ID" value="BDQ34469.1"/>
    <property type="molecule type" value="Genomic_DNA"/>
</dbReference>
<accession>A0ABM8AT64</accession>
<dbReference type="RefSeq" id="WP_264981377.1">
    <property type="nucleotide sequence ID" value="NZ_AP026708.1"/>
</dbReference>
<dbReference type="Proteomes" id="UP001061361">
    <property type="component" value="Chromosome"/>
</dbReference>
<sequence>MKYIMFEDFSGAPVPVIFPNRINFDEMREQMPYTTALSAGYVSLGPEGFRCHGKSKELELEANPADAAVIADKFEDVTS</sequence>
<protein>
    <submittedName>
        <fullName evidence="1">Uncharacterized protein</fullName>
    </submittedName>
</protein>
<gene>
    <name evidence="1" type="ORF">JCM14722_20110</name>
</gene>
<proteinExistence type="predicted"/>
<evidence type="ECO:0000313" key="2">
    <source>
        <dbReference type="Proteomes" id="UP001061361"/>
    </source>
</evidence>
<organism evidence="1 2">
    <name type="scientific">Pseudodesulfovibrio portus</name>
    <dbReference type="NCBI Taxonomy" id="231439"/>
    <lineage>
        <taxon>Bacteria</taxon>
        <taxon>Pseudomonadati</taxon>
        <taxon>Thermodesulfobacteriota</taxon>
        <taxon>Desulfovibrionia</taxon>
        <taxon>Desulfovibrionales</taxon>
        <taxon>Desulfovibrionaceae</taxon>
    </lineage>
</organism>
<reference evidence="1" key="1">
    <citation type="submission" date="2022-08" db="EMBL/GenBank/DDBJ databases">
        <title>Genome Sequence of the sulphate-reducing bacterium, Pseudodesulfovibrio portus JCM14722.</title>
        <authorList>
            <person name="Kondo R."/>
            <person name="Kataoka T."/>
        </authorList>
    </citation>
    <scope>NUCLEOTIDE SEQUENCE</scope>
    <source>
        <strain evidence="1">JCM 14722</strain>
    </source>
</reference>
<keyword evidence="2" id="KW-1185">Reference proteome</keyword>